<accession>A0A9Q8Z289</accession>
<dbReference type="InterPro" id="IPR039373">
    <property type="entry name" value="Peptidase_M28B"/>
</dbReference>
<dbReference type="Gene3D" id="3.40.630.10">
    <property type="entry name" value="Zn peptidases"/>
    <property type="match status" value="1"/>
</dbReference>
<dbReference type="InterPro" id="IPR007365">
    <property type="entry name" value="TFR-like_dimer_dom"/>
</dbReference>
<dbReference type="SUPFAM" id="SSF53187">
    <property type="entry name" value="Zn-dependent exopeptidases"/>
    <property type="match status" value="1"/>
</dbReference>
<dbReference type="InterPro" id="IPR003137">
    <property type="entry name" value="PA_domain"/>
</dbReference>
<keyword evidence="3" id="KW-1133">Transmembrane helix</keyword>
<dbReference type="SUPFAM" id="SSF52025">
    <property type="entry name" value="PA domain"/>
    <property type="match status" value="1"/>
</dbReference>
<evidence type="ECO:0000256" key="1">
    <source>
        <dbReference type="ARBA" id="ARBA00005634"/>
    </source>
</evidence>
<dbReference type="InterPro" id="IPR036757">
    <property type="entry name" value="TFR-like_dimer_dom_sf"/>
</dbReference>
<dbReference type="InterPro" id="IPR046450">
    <property type="entry name" value="PA_dom_sf"/>
</dbReference>
<feature type="transmembrane region" description="Helical" evidence="3">
    <location>
        <begin position="173"/>
        <end position="191"/>
    </location>
</feature>
<dbReference type="Pfam" id="PF04253">
    <property type="entry name" value="TFR_dimer"/>
    <property type="match status" value="1"/>
</dbReference>
<keyword evidence="8" id="KW-1185">Reference proteome</keyword>
<dbReference type="Pfam" id="PF04389">
    <property type="entry name" value="Peptidase_M28"/>
    <property type="match status" value="1"/>
</dbReference>
<dbReference type="Gene3D" id="1.20.930.40">
    <property type="entry name" value="Transferrin receptor-like, dimerisation domain"/>
    <property type="match status" value="1"/>
</dbReference>
<feature type="domain" description="Peptidase M28" evidence="6">
    <location>
        <begin position="509"/>
        <end position="687"/>
    </location>
</feature>
<dbReference type="EMBL" id="CP089274">
    <property type="protein sequence ID" value="USP73835.1"/>
    <property type="molecule type" value="Genomic_DNA"/>
</dbReference>
<dbReference type="Proteomes" id="UP001056012">
    <property type="component" value="Chromosome 1"/>
</dbReference>
<keyword evidence="3" id="KW-0472">Membrane</keyword>
<dbReference type="PANTHER" id="PTHR10404:SF71">
    <property type="entry name" value="CARBOXYPEPTIDASE TRE2, PUTATIVE (AFU_ORTHOLOGUE AFUA_3G10650)-RELATED"/>
    <property type="match status" value="1"/>
</dbReference>
<proteinExistence type="inferred from homology"/>
<evidence type="ECO:0000313" key="8">
    <source>
        <dbReference type="Proteomes" id="UP001056012"/>
    </source>
</evidence>
<sequence>MSDEKHNYVREPSPPPIPTYDEATSSRNAPARLGPNEISDDAERQGLLTPDVHTQSDPRRRNGYYQPPSVQSVSDGDSDLGSPVRESQDEDLRQTMEEMEILDPEAAEEGGSRRNRARNRFSKRFYSIRHSLSKWNLPRIPWPSWRPNFSAITSAITDRLPTISEEYRPGWAMFARLLGLFVIVILVYFLVSSEVMPMGNGFGPPLNPEWVRQTAVEGVESWRIEKNLEYITSYDHIGGTEGSYVLGQWIEGKFKDANMETFTHDEYFVYMNYAKNNGRKVAIVDPPEKAWEAKLDEPSVFNPPKAQTPAYHALSASGNATGPLMYANYCHKDDFKRFWDNGIDVRGAIVLCRYYGTQPDLAMKLKAAQAAGVAGVLVYSDPADDGFKKGNPWPDGRWRPGDSVQRGSVAQTNMVMGDVLTPGNPSLRKMERISRDKSPALPKIPSLPLSWKDAQKLLQSLKGSGEELQEDWVGGVPDVDKWYSGHPDTSPKVYLQNDQDEVEQQRILNVFGSLKGTEDPGRKIIVGNHRDSWCFGAADPGSGTAVMLEVVRVLGELRAHGWRPLRTIEFASWDAGEYNRIGSTEHVEANIEALREGAIAYLNVDVGVTGDKLWANGSPIFQHAWTRILDRLSDPHENKTLRELWDNANSKIGNLGAGSDYVAFQSIAGTSSLDFGFASSTEPNKSPNPLSNSCYETLSWMRKYIDPSFSYHTLLARLWVLLILELAQEPIMPLKIDDFARSLQEEGKNLLDWTEQVSGGAEYDIGIFQPLVDALSMFKKKAEGFAMWEQSWYNQVYATGGFESSGVTMARVQHNAKIARLETDLLDIARDKNDKSVHGLPNRTQFKHVIFAPDAENGLEASVFPFAREAIARKDWDAAAKAIKMTADTLTRAGERLG</sequence>
<dbReference type="InterPro" id="IPR007484">
    <property type="entry name" value="Peptidase_M28"/>
</dbReference>
<feature type="domain" description="PA" evidence="4">
    <location>
        <begin position="321"/>
        <end position="406"/>
    </location>
</feature>
<dbReference type="GO" id="GO:0004180">
    <property type="term" value="F:carboxypeptidase activity"/>
    <property type="evidence" value="ECO:0007669"/>
    <property type="project" value="TreeGrafter"/>
</dbReference>
<gene>
    <name evidence="7" type="ORF">yc1106_01109</name>
</gene>
<evidence type="ECO:0000256" key="2">
    <source>
        <dbReference type="SAM" id="MobiDB-lite"/>
    </source>
</evidence>
<dbReference type="FunFam" id="3.40.630.10:FF:000101">
    <property type="entry name" value="N-acetylated alpha-linked acidic dipeptidase like 1"/>
    <property type="match status" value="1"/>
</dbReference>
<evidence type="ECO:0000259" key="5">
    <source>
        <dbReference type="Pfam" id="PF04253"/>
    </source>
</evidence>
<evidence type="ECO:0000259" key="6">
    <source>
        <dbReference type="Pfam" id="PF04389"/>
    </source>
</evidence>
<evidence type="ECO:0000256" key="3">
    <source>
        <dbReference type="SAM" id="Phobius"/>
    </source>
</evidence>
<dbReference type="Pfam" id="PF02225">
    <property type="entry name" value="PA"/>
    <property type="match status" value="1"/>
</dbReference>
<feature type="domain" description="Transferrin receptor-like dimerisation" evidence="5">
    <location>
        <begin position="768"/>
        <end position="897"/>
    </location>
</feature>
<dbReference type="OrthoDB" id="5841748at2759"/>
<dbReference type="CDD" id="cd08022">
    <property type="entry name" value="M28_PSMA_like"/>
    <property type="match status" value="1"/>
</dbReference>
<dbReference type="PANTHER" id="PTHR10404">
    <property type="entry name" value="N-ACETYLATED-ALPHA-LINKED ACIDIC DIPEPTIDASE"/>
    <property type="match status" value="1"/>
</dbReference>
<evidence type="ECO:0000313" key="7">
    <source>
        <dbReference type="EMBL" id="USP73835.1"/>
    </source>
</evidence>
<keyword evidence="3" id="KW-0812">Transmembrane</keyword>
<dbReference type="VEuPathDB" id="FungiDB:yc1106_01109"/>
<dbReference type="Gene3D" id="3.50.30.30">
    <property type="match status" value="1"/>
</dbReference>
<evidence type="ECO:0000259" key="4">
    <source>
        <dbReference type="Pfam" id="PF02225"/>
    </source>
</evidence>
<dbReference type="CDD" id="cd02121">
    <property type="entry name" value="PA_GCPII_like"/>
    <property type="match status" value="1"/>
</dbReference>
<reference evidence="7" key="1">
    <citation type="submission" date="2021-12" db="EMBL/GenBank/DDBJ databases">
        <title>Curvularia clavata genome.</title>
        <authorList>
            <person name="Cao Y."/>
        </authorList>
    </citation>
    <scope>NUCLEOTIDE SEQUENCE</scope>
    <source>
        <strain evidence="7">Yc1106</strain>
    </source>
</reference>
<protein>
    <submittedName>
        <fullName evidence="7">Uncharacterized protein</fullName>
    </submittedName>
</protein>
<organism evidence="7 8">
    <name type="scientific">Curvularia clavata</name>
    <dbReference type="NCBI Taxonomy" id="95742"/>
    <lineage>
        <taxon>Eukaryota</taxon>
        <taxon>Fungi</taxon>
        <taxon>Dikarya</taxon>
        <taxon>Ascomycota</taxon>
        <taxon>Pezizomycotina</taxon>
        <taxon>Dothideomycetes</taxon>
        <taxon>Pleosporomycetidae</taxon>
        <taxon>Pleosporales</taxon>
        <taxon>Pleosporineae</taxon>
        <taxon>Pleosporaceae</taxon>
        <taxon>Curvularia</taxon>
    </lineage>
</organism>
<name>A0A9Q8Z289_CURCL</name>
<dbReference type="SUPFAM" id="SSF47672">
    <property type="entry name" value="Transferrin receptor-like dimerisation domain"/>
    <property type="match status" value="1"/>
</dbReference>
<dbReference type="AlphaFoldDB" id="A0A9Q8Z289"/>
<comment type="similarity">
    <text evidence="1">Belongs to the peptidase M28 family. M28B subfamily.</text>
</comment>
<feature type="region of interest" description="Disordered" evidence="2">
    <location>
        <begin position="1"/>
        <end position="91"/>
    </location>
</feature>